<dbReference type="Proteomes" id="UP001484239">
    <property type="component" value="Unassembled WGS sequence"/>
</dbReference>
<dbReference type="InterPro" id="IPR029063">
    <property type="entry name" value="SAM-dependent_MTases_sf"/>
</dbReference>
<evidence type="ECO:0000259" key="1">
    <source>
        <dbReference type="Pfam" id="PF08241"/>
    </source>
</evidence>
<name>A0ABU9EBA0_9BACT</name>
<keyword evidence="2" id="KW-0489">Methyltransferase</keyword>
<organism evidence="2 3">
    <name type="scientific">Gaopeijia maritima</name>
    <dbReference type="NCBI Taxonomy" id="3119007"/>
    <lineage>
        <taxon>Bacteria</taxon>
        <taxon>Pseudomonadati</taxon>
        <taxon>Gemmatimonadota</taxon>
        <taxon>Longimicrobiia</taxon>
        <taxon>Gaopeijiales</taxon>
        <taxon>Gaopeijiaceae</taxon>
        <taxon>Gaopeijia</taxon>
    </lineage>
</organism>
<keyword evidence="3" id="KW-1185">Reference proteome</keyword>
<dbReference type="EMBL" id="JBBHLI010000008">
    <property type="protein sequence ID" value="MEK9501954.1"/>
    <property type="molecule type" value="Genomic_DNA"/>
</dbReference>
<dbReference type="Gene3D" id="3.40.50.150">
    <property type="entry name" value="Vaccinia Virus protein VP39"/>
    <property type="match status" value="1"/>
</dbReference>
<feature type="domain" description="Methyltransferase type 11" evidence="1">
    <location>
        <begin position="72"/>
        <end position="165"/>
    </location>
</feature>
<dbReference type="GO" id="GO:0032259">
    <property type="term" value="P:methylation"/>
    <property type="evidence" value="ECO:0007669"/>
    <property type="project" value="UniProtKB-KW"/>
</dbReference>
<comment type="caution">
    <text evidence="2">The sequence shown here is derived from an EMBL/GenBank/DDBJ whole genome shotgun (WGS) entry which is preliminary data.</text>
</comment>
<dbReference type="CDD" id="cd02440">
    <property type="entry name" value="AdoMet_MTases"/>
    <property type="match status" value="1"/>
</dbReference>
<protein>
    <submittedName>
        <fullName evidence="2">Class I SAM-dependent methyltransferase</fullName>
    </submittedName>
</protein>
<accession>A0ABU9EBA0</accession>
<dbReference type="PANTHER" id="PTHR45036">
    <property type="entry name" value="METHYLTRANSFERASE LIKE 7B"/>
    <property type="match status" value="1"/>
</dbReference>
<keyword evidence="2" id="KW-0808">Transferase</keyword>
<sequence length="237" mass="26832">MTLSWSDPEPEDSLFELSGRRRAQAIQRDFARVTLRGRLHAWALRAAAGRMHRIYGERKARLFESLPDTVVELGPGAGANLRYYRPGTRLIAVEPAPQMHRALSKEAARRDIELEIVRTPAETLDLEDASVDAVVSTLVLCSVSDPREVLAEVRRVLRPGGRFIFIEHVAADPGTRLHRLQGWLRRPWAWACEGCQLRRNTGAIVRAAGFDSVDEERFRVSWRWMPVSPHVAGIARR</sequence>
<dbReference type="InterPro" id="IPR013216">
    <property type="entry name" value="Methyltransf_11"/>
</dbReference>
<dbReference type="Pfam" id="PF08241">
    <property type="entry name" value="Methyltransf_11"/>
    <property type="match status" value="1"/>
</dbReference>
<gene>
    <name evidence="2" type="ORF">WI372_13255</name>
</gene>
<dbReference type="RefSeq" id="WP_405282654.1">
    <property type="nucleotide sequence ID" value="NZ_CP144380.1"/>
</dbReference>
<reference evidence="2 3" key="1">
    <citation type="submission" date="2024-02" db="EMBL/GenBank/DDBJ databases">
        <title>A novel Gemmatimonadota bacterium.</title>
        <authorList>
            <person name="Du Z.-J."/>
            <person name="Ye Y.-Q."/>
        </authorList>
    </citation>
    <scope>NUCLEOTIDE SEQUENCE [LARGE SCALE GENOMIC DNA]</scope>
    <source>
        <strain evidence="2 3">DH-20</strain>
    </source>
</reference>
<dbReference type="PANTHER" id="PTHR45036:SF1">
    <property type="entry name" value="METHYLTRANSFERASE LIKE 7A"/>
    <property type="match status" value="1"/>
</dbReference>
<dbReference type="SUPFAM" id="SSF53335">
    <property type="entry name" value="S-adenosyl-L-methionine-dependent methyltransferases"/>
    <property type="match status" value="1"/>
</dbReference>
<dbReference type="GO" id="GO:0008168">
    <property type="term" value="F:methyltransferase activity"/>
    <property type="evidence" value="ECO:0007669"/>
    <property type="project" value="UniProtKB-KW"/>
</dbReference>
<dbReference type="InterPro" id="IPR052356">
    <property type="entry name" value="Thiol_S-MT"/>
</dbReference>
<evidence type="ECO:0000313" key="3">
    <source>
        <dbReference type="Proteomes" id="UP001484239"/>
    </source>
</evidence>
<proteinExistence type="predicted"/>
<evidence type="ECO:0000313" key="2">
    <source>
        <dbReference type="EMBL" id="MEK9501954.1"/>
    </source>
</evidence>